<dbReference type="Proteomes" id="UP001183176">
    <property type="component" value="Unassembled WGS sequence"/>
</dbReference>
<keyword evidence="1" id="KW-0472">Membrane</keyword>
<evidence type="ECO:0000313" key="2">
    <source>
        <dbReference type="EMBL" id="MDT0259790.1"/>
    </source>
</evidence>
<protein>
    <submittedName>
        <fullName evidence="2">Uncharacterized protein</fullName>
    </submittedName>
</protein>
<dbReference type="EMBL" id="JAVREH010000001">
    <property type="protein sequence ID" value="MDT0259790.1"/>
    <property type="molecule type" value="Genomic_DNA"/>
</dbReference>
<name>A0ABU2J476_9ACTN</name>
<feature type="transmembrane region" description="Helical" evidence="1">
    <location>
        <begin position="95"/>
        <end position="114"/>
    </location>
</feature>
<proteinExistence type="predicted"/>
<feature type="transmembrane region" description="Helical" evidence="1">
    <location>
        <begin position="12"/>
        <end position="32"/>
    </location>
</feature>
<evidence type="ECO:0000256" key="1">
    <source>
        <dbReference type="SAM" id="Phobius"/>
    </source>
</evidence>
<comment type="caution">
    <text evidence="2">The sequence shown here is derived from an EMBL/GenBank/DDBJ whole genome shotgun (WGS) entry which is preliminary data.</text>
</comment>
<feature type="transmembrane region" description="Helical" evidence="1">
    <location>
        <begin position="38"/>
        <end position="56"/>
    </location>
</feature>
<dbReference type="RefSeq" id="WP_311420949.1">
    <property type="nucleotide sequence ID" value="NZ_JAVREH010000001.1"/>
</dbReference>
<reference evidence="3" key="1">
    <citation type="submission" date="2023-07" db="EMBL/GenBank/DDBJ databases">
        <title>30 novel species of actinomycetes from the DSMZ collection.</title>
        <authorList>
            <person name="Nouioui I."/>
        </authorList>
    </citation>
    <scope>NUCLEOTIDE SEQUENCE [LARGE SCALE GENOMIC DNA]</scope>
    <source>
        <strain evidence="3">DSM 44399</strain>
    </source>
</reference>
<evidence type="ECO:0000313" key="3">
    <source>
        <dbReference type="Proteomes" id="UP001183176"/>
    </source>
</evidence>
<accession>A0ABU2J476</accession>
<gene>
    <name evidence="2" type="ORF">RM423_00110</name>
</gene>
<keyword evidence="1" id="KW-0812">Transmembrane</keyword>
<feature type="transmembrane region" description="Helical" evidence="1">
    <location>
        <begin position="68"/>
        <end position="89"/>
    </location>
</feature>
<keyword evidence="3" id="KW-1185">Reference proteome</keyword>
<keyword evidence="1" id="KW-1133">Transmembrane helix</keyword>
<sequence>MTARPGLLRLRWLCLGVAAVVGGALFAVLSPAGSRASLSYLAGLVFTTLILEVSTFNVRYTDRFLPKLTLPVAVLSYFLTATALAVALAASSPRVVNGAGVAVGLVAVVVIWVGTEIARLRVRS</sequence>
<organism evidence="2 3">
    <name type="scientific">Jatrophihabitans lederbergiae</name>
    <dbReference type="NCBI Taxonomy" id="3075547"/>
    <lineage>
        <taxon>Bacteria</taxon>
        <taxon>Bacillati</taxon>
        <taxon>Actinomycetota</taxon>
        <taxon>Actinomycetes</taxon>
        <taxon>Jatrophihabitantales</taxon>
        <taxon>Jatrophihabitantaceae</taxon>
        <taxon>Jatrophihabitans</taxon>
    </lineage>
</organism>